<dbReference type="GlyGen" id="A0A8V0XWV1">
    <property type="glycosylation" value="1 site"/>
</dbReference>
<dbReference type="Pfam" id="PF15479">
    <property type="entry name" value="DUF4639"/>
    <property type="match status" value="1"/>
</dbReference>
<dbReference type="AlphaFoldDB" id="A0A8V0XWV1"/>
<feature type="region of interest" description="Disordered" evidence="1">
    <location>
        <begin position="484"/>
        <end position="524"/>
    </location>
</feature>
<reference evidence="2" key="3">
    <citation type="submission" date="2025-09" db="UniProtKB">
        <authorList>
            <consortium name="Ensembl"/>
        </authorList>
    </citation>
    <scope>IDENTIFICATION</scope>
    <source>
        <strain evidence="2">broiler</strain>
    </source>
</reference>
<keyword evidence="3" id="KW-1185">Reference proteome</keyword>
<feature type="compositionally biased region" description="Basic residues" evidence="1">
    <location>
        <begin position="401"/>
        <end position="410"/>
    </location>
</feature>
<evidence type="ECO:0000313" key="2">
    <source>
        <dbReference type="Ensembl" id="ENSGALP00010008512.1"/>
    </source>
</evidence>
<feature type="region of interest" description="Disordered" evidence="1">
    <location>
        <begin position="1"/>
        <end position="71"/>
    </location>
</feature>
<protein>
    <submittedName>
        <fullName evidence="2">Uncharacterized protein</fullName>
    </submittedName>
</protein>
<dbReference type="InterPro" id="IPR028042">
    <property type="entry name" value="DUF4639"/>
</dbReference>
<reference evidence="2" key="2">
    <citation type="submission" date="2025-08" db="UniProtKB">
        <authorList>
            <consortium name="Ensembl"/>
        </authorList>
    </citation>
    <scope>IDENTIFICATION</scope>
    <source>
        <strain evidence="2">broiler</strain>
    </source>
</reference>
<dbReference type="Proteomes" id="UP000000539">
    <property type="component" value="Chromosome 4"/>
</dbReference>
<feature type="compositionally biased region" description="Basic and acidic residues" evidence="1">
    <location>
        <begin position="24"/>
        <end position="38"/>
    </location>
</feature>
<feature type="compositionally biased region" description="Polar residues" evidence="1">
    <location>
        <begin position="514"/>
        <end position="524"/>
    </location>
</feature>
<reference evidence="2" key="1">
    <citation type="submission" date="2020-11" db="EMBL/GenBank/DDBJ databases">
        <title>Gallus gallus (Chicken) genome, bGalGal1, GRCg7b, maternal haplotype autosomes + Z &amp; W.</title>
        <authorList>
            <person name="Warren W."/>
            <person name="Formenti G."/>
            <person name="Fedrigo O."/>
            <person name="Haase B."/>
            <person name="Mountcastle J."/>
            <person name="Balacco J."/>
            <person name="Tracey A."/>
            <person name="Schneider V."/>
            <person name="Okimoto R."/>
            <person name="Cheng H."/>
            <person name="Hawken R."/>
            <person name="Howe K."/>
            <person name="Jarvis E.D."/>
        </authorList>
    </citation>
    <scope>NUCLEOTIDE SEQUENCE [LARGE SCALE GENOMIC DNA]</scope>
    <source>
        <strain evidence="2">Broiler</strain>
    </source>
</reference>
<dbReference type="PANTHER" id="PTHR34438">
    <property type="entry name" value="SI:DKEY-97L20.6"/>
    <property type="match status" value="1"/>
</dbReference>
<dbReference type="Ensembl" id="ENSGALT00010014495.1">
    <property type="protein sequence ID" value="ENSGALP00010008512.1"/>
    <property type="gene ID" value="ENSGALG00010006060.1"/>
</dbReference>
<sequence length="524" mass="56196">METAAPSDDVKERRAETTPSQSAEIRDRRCRGDRDAVRRGGAMASRERAAVPRQRGDKTRTPSAAPPDAVPGRLCEAQWLSVLAAEERDDAVGDVVAELLGAVAERCFRAELSRQCAPFAVDWARAELLQAVAWRFLVRDEGDAAPEAAGAWREDEEPLPCADDAWAEGAVPVLPACPTPAHGEVMRPFPPHPRHRGFLFSLRVGPGWGSQLTPMGHHSPALSSPALPFPREAGGCALHPRPHCCPCTLSRSPAPARMLSHPRLRAAVCQRLPPPLLAQDEVLDAPQPSEGVSGGSPMPALLPALLSPGTAQPRRPPAIKHPKSQVWAEVSDAVKADGHKVPQPPFCSDLVKITAWRSPLSKVRACDRRSTAPGTAQLEPPMRWIQPQVEVLDPGTETRRQPRPLRHRRESRGPSGQNMGLGGSCSPRGPAAMGAPRLLPPILGAQQPSSSQSPVLGSLLGTVQLAPGVTIRHGGSEGHRLCLPVRREDAEEETGEAKRDLRPLRPTVPFPAITVSQVPSDGTP</sequence>
<organism evidence="2 3">
    <name type="scientific">Gallus gallus</name>
    <name type="common">Chicken</name>
    <dbReference type="NCBI Taxonomy" id="9031"/>
    <lineage>
        <taxon>Eukaryota</taxon>
        <taxon>Metazoa</taxon>
        <taxon>Chordata</taxon>
        <taxon>Craniata</taxon>
        <taxon>Vertebrata</taxon>
        <taxon>Euteleostomi</taxon>
        <taxon>Archelosauria</taxon>
        <taxon>Archosauria</taxon>
        <taxon>Dinosauria</taxon>
        <taxon>Saurischia</taxon>
        <taxon>Theropoda</taxon>
        <taxon>Coelurosauria</taxon>
        <taxon>Aves</taxon>
        <taxon>Neognathae</taxon>
        <taxon>Galloanserae</taxon>
        <taxon>Galliformes</taxon>
        <taxon>Phasianidae</taxon>
        <taxon>Phasianinae</taxon>
        <taxon>Gallus</taxon>
    </lineage>
</organism>
<dbReference type="PANTHER" id="PTHR34438:SF1">
    <property type="entry name" value="CHROMOSOME 2 OPEN READING FRAME 81"/>
    <property type="match status" value="1"/>
</dbReference>
<accession>A0A8V0XWV1</accession>
<gene>
    <name evidence="2" type="primary">C4H2orf81</name>
</gene>
<feature type="region of interest" description="Disordered" evidence="1">
    <location>
        <begin position="392"/>
        <end position="454"/>
    </location>
</feature>
<proteinExistence type="predicted"/>
<name>A0A8V0XWV1_CHICK</name>
<evidence type="ECO:0000256" key="1">
    <source>
        <dbReference type="SAM" id="MobiDB-lite"/>
    </source>
</evidence>
<dbReference type="OrthoDB" id="193650at2759"/>
<evidence type="ECO:0000313" key="3">
    <source>
        <dbReference type="Proteomes" id="UP000000539"/>
    </source>
</evidence>
<feature type="compositionally biased region" description="Basic and acidic residues" evidence="1">
    <location>
        <begin position="45"/>
        <end position="60"/>
    </location>
</feature>
<feature type="compositionally biased region" description="Basic and acidic residues" evidence="1">
    <location>
        <begin position="484"/>
        <end position="503"/>
    </location>
</feature>
<dbReference type="GeneTree" id="ENSGT00940000167385"/>